<dbReference type="InterPro" id="IPR052511">
    <property type="entry name" value="ATP-dep_Helicase"/>
</dbReference>
<dbReference type="SMART" id="SM00487">
    <property type="entry name" value="DEXDc"/>
    <property type="match status" value="1"/>
</dbReference>
<evidence type="ECO:0000256" key="3">
    <source>
        <dbReference type="ARBA" id="ARBA00022722"/>
    </source>
</evidence>
<keyword evidence="4" id="KW-0479">Metal-binding</keyword>
<dbReference type="PROSITE" id="PS51643">
    <property type="entry name" value="HD_CAS3"/>
    <property type="match status" value="1"/>
</dbReference>
<dbReference type="RefSeq" id="WP_245785119.1">
    <property type="nucleotide sequence ID" value="NZ_FONX01000003.1"/>
</dbReference>
<gene>
    <name evidence="13" type="ORF">SAMN04489711_103244</name>
</gene>
<evidence type="ECO:0000256" key="1">
    <source>
        <dbReference type="ARBA" id="ARBA00006847"/>
    </source>
</evidence>
<evidence type="ECO:0000256" key="7">
    <source>
        <dbReference type="ARBA" id="ARBA00022806"/>
    </source>
</evidence>
<dbReference type="GO" id="GO:0004386">
    <property type="term" value="F:helicase activity"/>
    <property type="evidence" value="ECO:0007669"/>
    <property type="project" value="UniProtKB-KW"/>
</dbReference>
<dbReference type="Proteomes" id="UP000199119">
    <property type="component" value="Unassembled WGS sequence"/>
</dbReference>
<keyword evidence="9" id="KW-0051">Antiviral defense</keyword>
<evidence type="ECO:0000256" key="10">
    <source>
        <dbReference type="SAM" id="MobiDB-lite"/>
    </source>
</evidence>
<dbReference type="CDD" id="cd17930">
    <property type="entry name" value="DEXHc_cas3"/>
    <property type="match status" value="1"/>
</dbReference>
<feature type="domain" description="HD Cas3-type" evidence="12">
    <location>
        <begin position="35"/>
        <end position="204"/>
    </location>
</feature>
<dbReference type="Pfam" id="PF01966">
    <property type="entry name" value="HD"/>
    <property type="match status" value="1"/>
</dbReference>
<dbReference type="Gene3D" id="1.10.3210.30">
    <property type="match status" value="1"/>
</dbReference>
<dbReference type="PANTHER" id="PTHR47962">
    <property type="entry name" value="ATP-DEPENDENT HELICASE LHR-RELATED-RELATED"/>
    <property type="match status" value="1"/>
</dbReference>
<evidence type="ECO:0000256" key="6">
    <source>
        <dbReference type="ARBA" id="ARBA00022801"/>
    </source>
</evidence>
<dbReference type="Pfam" id="PF22590">
    <property type="entry name" value="Cas3-like_C_2"/>
    <property type="match status" value="1"/>
</dbReference>
<name>A0A1I2BWZ2_9BURK</name>
<evidence type="ECO:0000256" key="5">
    <source>
        <dbReference type="ARBA" id="ARBA00022741"/>
    </source>
</evidence>
<dbReference type="InterPro" id="IPR054712">
    <property type="entry name" value="Cas3-like_dom"/>
</dbReference>
<dbReference type="InterPro" id="IPR006474">
    <property type="entry name" value="Helicase_Cas3_CRISPR-ass_core"/>
</dbReference>
<dbReference type="GO" id="GO:0046872">
    <property type="term" value="F:metal ion binding"/>
    <property type="evidence" value="ECO:0007669"/>
    <property type="project" value="UniProtKB-KW"/>
</dbReference>
<keyword evidence="6" id="KW-0378">Hydrolase</keyword>
<keyword evidence="14" id="KW-1185">Reference proteome</keyword>
<dbReference type="InterPro" id="IPR006674">
    <property type="entry name" value="HD_domain"/>
</dbReference>
<dbReference type="PANTHER" id="PTHR47962:SF5">
    <property type="entry name" value="ATP-DEPENDENT HELICASE LHR-RELATED"/>
    <property type="match status" value="1"/>
</dbReference>
<dbReference type="InterPro" id="IPR027417">
    <property type="entry name" value="P-loop_NTPase"/>
</dbReference>
<dbReference type="InterPro" id="IPR011545">
    <property type="entry name" value="DEAD/DEAH_box_helicase_dom"/>
</dbReference>
<evidence type="ECO:0000256" key="4">
    <source>
        <dbReference type="ARBA" id="ARBA00022723"/>
    </source>
</evidence>
<sequence>MTEEDDDTPEAIRAPASAGTSSPADFYAHSVQGQPESRWQTLPDHLHAVGRMAGESAAAFHARELAQAMGWLHDLGKYTEAFQARLRGSPVRVDHSTWGARIAQERLGTMGRVLAYGIAGHHAGLANGEGEGERTALADRLAGTDLPPLDTAWEKDITLPAKLGAPAGFQLYGKNLQEAKDRQPFQLAFLSRMLFSCLVDADFIDTERFYLQSQGDPDHRNAGPAHPPLTALREQLDHYLGQFKADSDVNRLRADILRQVRQGAEHRPGLFSLTVPTGGGKTLASLAFALDHAIRHGLRRVIFVIPFTSIVEQNAAVFRKALGPLGDAAVLEHHSAFTERQPPRDDPEKYQSAQKLRLAMENWDAPIIVTTAVQFFESLFAARPSQCRKLHNIAGSVVVLDEAQTMPLKLLKPCVATIDELARNYRASVVLCTATQPALEAPAFDGGLTGVRELAPEPTRLFQQLERVRVRHIGTLDDAALAGHMREREQVLCIVNNRRHARALYEAMADLPGARHLTTLMCAKHRSEVLNEIRQMLKAGQPCRVVSTSLIEAGVDVDFPAVLRAEAGLDSIAQAAGRCNREGRRSPDASEVLVFANANEDWAPPPELKQYAQTAREVLRQCSHAPLSPDAITRYFAQLYWQKGSKELDAPDLMGLLEASRPESLPMETLATKFRMIDSVQMPVVVPYDDEARDALEQLRFAEGSVGLARKLQPYLVQLPRQGFDALYQARAIEPVAPGKWGDQFMVLTHMDLYHPRFGLHWDNPTFIHSERLNW</sequence>
<dbReference type="Pfam" id="PF00270">
    <property type="entry name" value="DEAD"/>
    <property type="match status" value="1"/>
</dbReference>
<protein>
    <submittedName>
        <fullName evidence="13">CRISPR-associated helicase, Cas3 family</fullName>
    </submittedName>
</protein>
<evidence type="ECO:0000313" key="14">
    <source>
        <dbReference type="Proteomes" id="UP000199119"/>
    </source>
</evidence>
<evidence type="ECO:0000259" key="12">
    <source>
        <dbReference type="PROSITE" id="PS51643"/>
    </source>
</evidence>
<reference evidence="14" key="1">
    <citation type="submission" date="2016-10" db="EMBL/GenBank/DDBJ databases">
        <authorList>
            <person name="Varghese N."/>
            <person name="Submissions S."/>
        </authorList>
    </citation>
    <scope>NUCLEOTIDE SEQUENCE [LARGE SCALE GENOMIC DNA]</scope>
    <source>
        <strain evidence="14">DSM 27981</strain>
    </source>
</reference>
<dbReference type="GO" id="GO:0005524">
    <property type="term" value="F:ATP binding"/>
    <property type="evidence" value="ECO:0007669"/>
    <property type="project" value="UniProtKB-KW"/>
</dbReference>
<dbReference type="InterPro" id="IPR038257">
    <property type="entry name" value="CRISPR-assoc_Cas3_HD_sf"/>
</dbReference>
<dbReference type="GO" id="GO:0003677">
    <property type="term" value="F:DNA binding"/>
    <property type="evidence" value="ECO:0007669"/>
    <property type="project" value="TreeGrafter"/>
</dbReference>
<feature type="domain" description="Helicase ATP-binding" evidence="11">
    <location>
        <begin position="262"/>
        <end position="454"/>
    </location>
</feature>
<dbReference type="Gene3D" id="3.40.50.300">
    <property type="entry name" value="P-loop containing nucleotide triphosphate hydrolases"/>
    <property type="match status" value="2"/>
</dbReference>
<dbReference type="GO" id="GO:0016887">
    <property type="term" value="F:ATP hydrolysis activity"/>
    <property type="evidence" value="ECO:0007669"/>
    <property type="project" value="TreeGrafter"/>
</dbReference>
<evidence type="ECO:0000256" key="2">
    <source>
        <dbReference type="ARBA" id="ARBA00009046"/>
    </source>
</evidence>
<dbReference type="InterPro" id="IPR006483">
    <property type="entry name" value="CRISPR-assoc_Cas3_HD"/>
</dbReference>
<dbReference type="InterPro" id="IPR014001">
    <property type="entry name" value="Helicase_ATP-bd"/>
</dbReference>
<accession>A0A1I2BWZ2</accession>
<evidence type="ECO:0000259" key="11">
    <source>
        <dbReference type="PROSITE" id="PS51192"/>
    </source>
</evidence>
<evidence type="ECO:0000313" key="13">
    <source>
        <dbReference type="EMBL" id="SFE60535.1"/>
    </source>
</evidence>
<evidence type="ECO:0000256" key="8">
    <source>
        <dbReference type="ARBA" id="ARBA00022840"/>
    </source>
</evidence>
<feature type="region of interest" description="Disordered" evidence="10">
    <location>
        <begin position="1"/>
        <end position="25"/>
    </location>
</feature>
<dbReference type="SUPFAM" id="SSF109604">
    <property type="entry name" value="HD-domain/PDEase-like"/>
    <property type="match status" value="1"/>
</dbReference>
<dbReference type="SUPFAM" id="SSF52540">
    <property type="entry name" value="P-loop containing nucleoside triphosphate hydrolases"/>
    <property type="match status" value="1"/>
</dbReference>
<keyword evidence="7" id="KW-0347">Helicase</keyword>
<comment type="similarity">
    <text evidence="2">In the central section; belongs to the CRISPR-associated helicase Cas3 family.</text>
</comment>
<dbReference type="CDD" id="cd09641">
    <property type="entry name" value="Cas3''_I"/>
    <property type="match status" value="1"/>
</dbReference>
<dbReference type="GO" id="GO:0051607">
    <property type="term" value="P:defense response to virus"/>
    <property type="evidence" value="ECO:0007669"/>
    <property type="project" value="UniProtKB-KW"/>
</dbReference>
<dbReference type="EMBL" id="FONX01000003">
    <property type="protein sequence ID" value="SFE60535.1"/>
    <property type="molecule type" value="Genomic_DNA"/>
</dbReference>
<dbReference type="AlphaFoldDB" id="A0A1I2BWZ2"/>
<dbReference type="PROSITE" id="PS51192">
    <property type="entry name" value="HELICASE_ATP_BIND_1"/>
    <property type="match status" value="1"/>
</dbReference>
<dbReference type="GO" id="GO:0004518">
    <property type="term" value="F:nuclease activity"/>
    <property type="evidence" value="ECO:0007669"/>
    <property type="project" value="UniProtKB-KW"/>
</dbReference>
<dbReference type="NCBIfam" id="TIGR01587">
    <property type="entry name" value="cas3_core"/>
    <property type="match status" value="1"/>
</dbReference>
<proteinExistence type="inferred from homology"/>
<dbReference type="NCBIfam" id="TIGR01596">
    <property type="entry name" value="cas3_HD"/>
    <property type="match status" value="1"/>
</dbReference>
<organism evidence="13 14">
    <name type="scientific">Paracidovorax wautersii</name>
    <dbReference type="NCBI Taxonomy" id="1177982"/>
    <lineage>
        <taxon>Bacteria</taxon>
        <taxon>Pseudomonadati</taxon>
        <taxon>Pseudomonadota</taxon>
        <taxon>Betaproteobacteria</taxon>
        <taxon>Burkholderiales</taxon>
        <taxon>Comamonadaceae</taxon>
        <taxon>Paracidovorax</taxon>
    </lineage>
</organism>
<keyword evidence="5" id="KW-0547">Nucleotide-binding</keyword>
<keyword evidence="8" id="KW-0067">ATP-binding</keyword>
<evidence type="ECO:0000256" key="9">
    <source>
        <dbReference type="ARBA" id="ARBA00023118"/>
    </source>
</evidence>
<keyword evidence="3" id="KW-0540">Nuclease</keyword>
<comment type="similarity">
    <text evidence="1">In the N-terminal section; belongs to the CRISPR-associated nuclease Cas3-HD family.</text>
</comment>
<dbReference type="STRING" id="1177982.SAMN04489711_103244"/>